<dbReference type="EMBL" id="CP000888">
    <property type="protein sequence ID" value="ACD74428.1"/>
    <property type="molecule type" value="Genomic_DNA"/>
</dbReference>
<sequence>MQPAPEGYFAIMAEQAARNGANRTEEKQPIKRSVSPKFQQAFVPHFSPPLIIIFQATSLKMRRVFPYSYEML</sequence>
<dbReference type="AlphaFoldDB" id="A0A0F6AVN7"/>
<evidence type="ECO:0000313" key="1">
    <source>
        <dbReference type="EMBL" id="ACD74428.1"/>
    </source>
</evidence>
<protein>
    <submittedName>
        <fullName evidence="1">Uncharacterized protein</fullName>
    </submittedName>
</protein>
<organism evidence="1 2">
    <name type="scientific">Brucella abortus (strain S19)</name>
    <dbReference type="NCBI Taxonomy" id="430066"/>
    <lineage>
        <taxon>Bacteria</taxon>
        <taxon>Pseudomonadati</taxon>
        <taxon>Pseudomonadota</taxon>
        <taxon>Alphaproteobacteria</taxon>
        <taxon>Hyphomicrobiales</taxon>
        <taxon>Brucellaceae</taxon>
        <taxon>Brucella/Ochrobactrum group</taxon>
        <taxon>Brucella</taxon>
    </lineage>
</organism>
<proteinExistence type="predicted"/>
<dbReference type="HOGENOM" id="CLU_2714494_0_0_5"/>
<dbReference type="Proteomes" id="UP000002565">
    <property type="component" value="Chromosome 2"/>
</dbReference>
<reference evidence="1 2" key="1">
    <citation type="journal article" date="2008" name="PLoS ONE">
        <title>Genome sequence of Brucella abortus vaccine strain S19 compared to virulent strains yields candidate virulence genes.</title>
        <authorList>
            <person name="Crasta O.R."/>
            <person name="Folkerts O."/>
            <person name="Fei Z."/>
            <person name="Mane S.P."/>
            <person name="Evans C."/>
            <person name="Martino-Catt S."/>
            <person name="Bricker B."/>
            <person name="Yu G."/>
            <person name="Du L."/>
            <person name="Sobral B.W."/>
        </authorList>
    </citation>
    <scope>NUCLEOTIDE SEQUENCE [LARGE SCALE GENOMIC DNA]</scope>
    <source>
        <strain evidence="1 2">S19</strain>
    </source>
</reference>
<evidence type="ECO:0000313" key="2">
    <source>
        <dbReference type="Proteomes" id="UP000002565"/>
    </source>
</evidence>
<gene>
    <name evidence="1" type="ordered locus">BAbS19_II09430</name>
</gene>
<name>A0A0F6AVN7_BRUA1</name>
<accession>A0A0F6AVN7</accession>
<dbReference type="KEGG" id="bmc:BAbS19_II09430"/>